<evidence type="ECO:0000256" key="1">
    <source>
        <dbReference type="SAM" id="SignalP"/>
    </source>
</evidence>
<gene>
    <name evidence="3" type="ORF">P5G49_01515</name>
</gene>
<protein>
    <submittedName>
        <fullName evidence="3">S-layer homology domain-containing protein</fullName>
    </submittedName>
</protein>
<evidence type="ECO:0000259" key="2">
    <source>
        <dbReference type="PROSITE" id="PS51272"/>
    </source>
</evidence>
<dbReference type="InterPro" id="IPR001119">
    <property type="entry name" value="SLH_dom"/>
</dbReference>
<evidence type="ECO:0000313" key="4">
    <source>
        <dbReference type="Proteomes" id="UP001175097"/>
    </source>
</evidence>
<feature type="chain" id="PRO_5046587928" evidence="1">
    <location>
        <begin position="27"/>
        <end position="544"/>
    </location>
</feature>
<feature type="signal peptide" evidence="1">
    <location>
        <begin position="1"/>
        <end position="26"/>
    </location>
</feature>
<keyword evidence="1" id="KW-0732">Signal</keyword>
<dbReference type="Proteomes" id="UP001175097">
    <property type="component" value="Unassembled WGS sequence"/>
</dbReference>
<dbReference type="PROSITE" id="PS51272">
    <property type="entry name" value="SLH"/>
    <property type="match status" value="1"/>
</dbReference>
<dbReference type="Gene3D" id="2.60.120.380">
    <property type="match status" value="3"/>
</dbReference>
<name>A0ABT8JLY2_9BACL</name>
<dbReference type="Pfam" id="PF00395">
    <property type="entry name" value="SLH"/>
    <property type="match status" value="3"/>
</dbReference>
<accession>A0ABT8JLY2</accession>
<reference evidence="3" key="1">
    <citation type="submission" date="2023-03" db="EMBL/GenBank/DDBJ databases">
        <title>MT1 and MT2 Draft Genomes of Novel Species.</title>
        <authorList>
            <person name="Venkateswaran K."/>
        </authorList>
    </citation>
    <scope>NUCLEOTIDE SEQUENCE</scope>
    <source>
        <strain evidence="3">F6_3S_P_2</strain>
    </source>
</reference>
<sequence>MKKISVLVVSLLLLLSVVTGITVVHADTTLPLNTTISGEISEQKPVDSYTISVPSAGTLTVTADVYFSAAMMELRGANNETIDRLEGIFHGRPENPTSLKKAYYLESGEYTLFVKDFNRTSFGNYSVSTTFDPANNNETEPNNTFAEAMPIQVNGEKIRGFISPADKEEYYKVVLDEPGRLKVNVDSQLGQGSLYLYDSGEKELVSRSLGSYEGLPLLRNFHMDLEAGTYYLRVRGSVYFYPGIYELDVSFHPANNEEIEPNNSRGTAIPLQITDNRTHIGFLSYSDMADYYQIEMKYDGFLTIDFSSEFSGYEWVDEKGNSRGFLHISHGEVGKPEKSSKSLELKKGIYYLIPKTMDYREGGVYTMSFKVEPAFKDVTNRYYEAVMYLATKEVTNGISQSEFGVGHQIKRVDAAIWLAGILNLDSSELDSNPTPYVDVPKRAWGAVNALKRENIVNGKSATHFGANDTMTRGEMALLLKRAYTLSGDGVTLPFTDVSSRYEEAVKALMKNNITQGKSADKFGTVAAITRGEMALFLYRADMNK</sequence>
<comment type="caution">
    <text evidence="3">The sequence shown here is derived from an EMBL/GenBank/DDBJ whole genome shotgun (WGS) entry which is preliminary data.</text>
</comment>
<evidence type="ECO:0000313" key="3">
    <source>
        <dbReference type="EMBL" id="MDN4606156.1"/>
    </source>
</evidence>
<dbReference type="SUPFAM" id="SSF89260">
    <property type="entry name" value="Collagen-binding domain"/>
    <property type="match status" value="3"/>
</dbReference>
<proteinExistence type="predicted"/>
<keyword evidence="4" id="KW-1185">Reference proteome</keyword>
<feature type="domain" description="SLH" evidence="2">
    <location>
        <begin position="430"/>
        <end position="493"/>
    </location>
</feature>
<organism evidence="3 4">
    <name type="scientific">Sporosarcina highlanderae</name>
    <dbReference type="NCBI Taxonomy" id="3035916"/>
    <lineage>
        <taxon>Bacteria</taxon>
        <taxon>Bacillati</taxon>
        <taxon>Bacillota</taxon>
        <taxon>Bacilli</taxon>
        <taxon>Bacillales</taxon>
        <taxon>Caryophanaceae</taxon>
        <taxon>Sporosarcina</taxon>
    </lineage>
</organism>
<dbReference type="RefSeq" id="WP_301241697.1">
    <property type="nucleotide sequence ID" value="NZ_JAROCC010000001.1"/>
</dbReference>
<dbReference type="EMBL" id="JAROCC010000001">
    <property type="protein sequence ID" value="MDN4606156.1"/>
    <property type="molecule type" value="Genomic_DNA"/>
</dbReference>